<dbReference type="PANTHER" id="PTHR47366">
    <property type="entry name" value="TWO-ON-TWO HEMOGLOBIN-3"/>
    <property type="match status" value="1"/>
</dbReference>
<proteinExistence type="inferred from homology"/>
<keyword evidence="4" id="KW-0408">Iron</keyword>
<dbReference type="RefSeq" id="WP_169211164.1">
    <property type="nucleotide sequence ID" value="NZ_JAATNW010000006.1"/>
</dbReference>
<comment type="similarity">
    <text evidence="5">Belongs to the truncated hemoglobin family. Group II subfamily.</text>
</comment>
<gene>
    <name evidence="6" type="ORF">HCJ96_11220</name>
</gene>
<name>A0ABX1R3D5_9ALTE</name>
<dbReference type="Pfam" id="PF01152">
    <property type="entry name" value="Bac_globin"/>
    <property type="match status" value="1"/>
</dbReference>
<evidence type="ECO:0000256" key="4">
    <source>
        <dbReference type="ARBA" id="ARBA00023004"/>
    </source>
</evidence>
<evidence type="ECO:0000256" key="2">
    <source>
        <dbReference type="ARBA" id="ARBA00022617"/>
    </source>
</evidence>
<keyword evidence="1" id="KW-0813">Transport</keyword>
<dbReference type="Gene3D" id="1.10.490.10">
    <property type="entry name" value="Globins"/>
    <property type="match status" value="1"/>
</dbReference>
<accession>A0ABX1R3D5</accession>
<dbReference type="EMBL" id="JAATNW010000006">
    <property type="protein sequence ID" value="NMH60594.1"/>
    <property type="molecule type" value="Genomic_DNA"/>
</dbReference>
<evidence type="ECO:0000313" key="6">
    <source>
        <dbReference type="EMBL" id="NMH60594.1"/>
    </source>
</evidence>
<dbReference type="Proteomes" id="UP000709336">
    <property type="component" value="Unassembled WGS sequence"/>
</dbReference>
<dbReference type="InterPro" id="IPR009050">
    <property type="entry name" value="Globin-like_sf"/>
</dbReference>
<dbReference type="SUPFAM" id="SSF46458">
    <property type="entry name" value="Globin-like"/>
    <property type="match status" value="1"/>
</dbReference>
<dbReference type="InterPro" id="IPR044203">
    <property type="entry name" value="GlbO/GLB3-like"/>
</dbReference>
<organism evidence="6 7">
    <name type="scientific">Alteromonas ponticola</name>
    <dbReference type="NCBI Taxonomy" id="2720613"/>
    <lineage>
        <taxon>Bacteria</taxon>
        <taxon>Pseudomonadati</taxon>
        <taxon>Pseudomonadota</taxon>
        <taxon>Gammaproteobacteria</taxon>
        <taxon>Alteromonadales</taxon>
        <taxon>Alteromonadaceae</taxon>
        <taxon>Alteromonas/Salinimonas group</taxon>
        <taxon>Alteromonas</taxon>
    </lineage>
</organism>
<dbReference type="PANTHER" id="PTHR47366:SF1">
    <property type="entry name" value="TWO-ON-TWO HEMOGLOBIN-3"/>
    <property type="match status" value="1"/>
</dbReference>
<evidence type="ECO:0000256" key="3">
    <source>
        <dbReference type="ARBA" id="ARBA00022723"/>
    </source>
</evidence>
<protein>
    <submittedName>
        <fullName evidence="6">Group II truncated hemoglobin</fullName>
    </submittedName>
</protein>
<evidence type="ECO:0000313" key="7">
    <source>
        <dbReference type="Proteomes" id="UP000709336"/>
    </source>
</evidence>
<comment type="caution">
    <text evidence="6">The sequence shown here is derived from an EMBL/GenBank/DDBJ whole genome shotgun (WGS) entry which is preliminary data.</text>
</comment>
<sequence>MNFFRSLKKKPATPYDAIGGQVTTNAIASTFYDIMESDPLAADLMAIHPKPLARIREVFALYLTMWLGGPDTYAKQFGHPRLRARHLPFTVTPALKEQWMYCMRKAMFEHVADKVLANQLLTSLNQLAEHMVNSEA</sequence>
<evidence type="ECO:0000256" key="1">
    <source>
        <dbReference type="ARBA" id="ARBA00022448"/>
    </source>
</evidence>
<evidence type="ECO:0000256" key="5">
    <source>
        <dbReference type="ARBA" id="ARBA00034496"/>
    </source>
</evidence>
<dbReference type="InterPro" id="IPR012292">
    <property type="entry name" value="Globin/Proto"/>
</dbReference>
<dbReference type="CDD" id="cd14773">
    <property type="entry name" value="TrHb2_PhHbO-like_O"/>
    <property type="match status" value="1"/>
</dbReference>
<keyword evidence="3" id="KW-0479">Metal-binding</keyword>
<keyword evidence="2" id="KW-0349">Heme</keyword>
<keyword evidence="7" id="KW-1185">Reference proteome</keyword>
<reference evidence="6 7" key="1">
    <citation type="submission" date="2020-03" db="EMBL/GenBank/DDBJ databases">
        <title>Alteromonas ponticola sp. nov., isolated from seawater.</title>
        <authorList>
            <person name="Yoon J.-H."/>
            <person name="Kim Y.-O."/>
        </authorList>
    </citation>
    <scope>NUCLEOTIDE SEQUENCE [LARGE SCALE GENOMIC DNA]</scope>
    <source>
        <strain evidence="6 7">MYP5</strain>
    </source>
</reference>
<dbReference type="InterPro" id="IPR001486">
    <property type="entry name" value="Hemoglobin_trunc"/>
</dbReference>